<dbReference type="SMART" id="SM00448">
    <property type="entry name" value="REC"/>
    <property type="match status" value="1"/>
</dbReference>
<accession>A0A1T4L3M0</accession>
<dbReference type="CDD" id="cd00009">
    <property type="entry name" value="AAA"/>
    <property type="match status" value="1"/>
</dbReference>
<dbReference type="InterPro" id="IPR001789">
    <property type="entry name" value="Sig_transdc_resp-reg_receiver"/>
</dbReference>
<dbReference type="PRINTS" id="PR01590">
    <property type="entry name" value="HTHFIS"/>
</dbReference>
<dbReference type="InterPro" id="IPR009057">
    <property type="entry name" value="Homeodomain-like_sf"/>
</dbReference>
<evidence type="ECO:0000256" key="3">
    <source>
        <dbReference type="ARBA" id="ARBA00022840"/>
    </source>
</evidence>
<dbReference type="EMBL" id="MTSM01000002">
    <property type="protein sequence ID" value="OPX56814.1"/>
    <property type="molecule type" value="Genomic_DNA"/>
</dbReference>
<dbReference type="RefSeq" id="WP_078743916.1">
    <property type="nucleotide sequence ID" value="NZ_FUXG01000002.1"/>
</dbReference>
<dbReference type="Proteomes" id="UP000191418">
    <property type="component" value="Unassembled WGS sequence"/>
</dbReference>
<keyword evidence="12" id="KW-1185">Reference proteome</keyword>
<dbReference type="Pfam" id="PF02954">
    <property type="entry name" value="HTH_8"/>
    <property type="match status" value="1"/>
</dbReference>
<dbReference type="InterPro" id="IPR003593">
    <property type="entry name" value="AAA+_ATPase"/>
</dbReference>
<dbReference type="InterPro" id="IPR002197">
    <property type="entry name" value="HTH_Fis"/>
</dbReference>
<dbReference type="InterPro" id="IPR025944">
    <property type="entry name" value="Sigma_54_int_dom_CS"/>
</dbReference>
<gene>
    <name evidence="11" type="ORF">BTE48_02760</name>
</gene>
<dbReference type="GO" id="GO:0000160">
    <property type="term" value="P:phosphorelay signal transduction system"/>
    <property type="evidence" value="ECO:0007669"/>
    <property type="project" value="UniProtKB-KW"/>
</dbReference>
<dbReference type="Gene3D" id="3.40.50.300">
    <property type="entry name" value="P-loop containing nucleotide triphosphate hydrolases"/>
    <property type="match status" value="1"/>
</dbReference>
<dbReference type="PANTHER" id="PTHR32071:SF21">
    <property type="entry name" value="TRANSCRIPTIONAL REGULATORY PROTEIN FLGR"/>
    <property type="match status" value="1"/>
</dbReference>
<sequence length="479" mass="52583">MSNEKILVVEDDVDLREALVDTLELAGYECVDADSGESAIVALSKSTFNLVISDVNMPGIDGHELLRHVVSRYSGLPMLLVTAYGSIGNAVDAMREGAVDYLVKPFEPKTLVELVEKYVKGRVGKASGITQPIMESEKSRQAFHLAKRVAVTDSTVLIAGESGSGKEVIANYIHQNSSRASKPFIAINCAAIPETMLEATLFGHEKGAFTGAHASAPGKFEQANGGTLLLDEISEMALELQAKLLRVLQEQEVERVGGRKTIKLDVRVIATTNRNMQEYISQGRFREDLFYRLNVFPITLSPLRERKADIIPLAEMLFAKHASKMNRGDVVLSESAKAELSSYHWPGNVRELENVVQRALVLQMGNAVEAEDLCIEVVSMNDRSAHSSSERELQGPVAVEASVVSSVTLPDSVRLSESGRLGDDLQIKEFEMILAVLKESHGRKNKAADRLGISPRTLRYKLAKMREHGIDVEKVVDLM</sequence>
<name>A0A1T4L3M0_9GAMM</name>
<dbReference type="GO" id="GO:0006355">
    <property type="term" value="P:regulation of DNA-templated transcription"/>
    <property type="evidence" value="ECO:0007669"/>
    <property type="project" value="InterPro"/>
</dbReference>
<dbReference type="STRING" id="64969.SAMN02745127_00288"/>
<keyword evidence="3" id="KW-0067">ATP-binding</keyword>
<dbReference type="SUPFAM" id="SSF52540">
    <property type="entry name" value="P-loop containing nucleoside triphosphate hydrolases"/>
    <property type="match status" value="1"/>
</dbReference>
<dbReference type="InterPro" id="IPR011006">
    <property type="entry name" value="CheY-like_superfamily"/>
</dbReference>
<dbReference type="FunFam" id="3.40.50.2300:FF:000018">
    <property type="entry name" value="DNA-binding transcriptional regulator NtrC"/>
    <property type="match status" value="1"/>
</dbReference>
<dbReference type="Gene3D" id="1.10.10.60">
    <property type="entry name" value="Homeodomain-like"/>
    <property type="match status" value="1"/>
</dbReference>
<dbReference type="PROSITE" id="PS00676">
    <property type="entry name" value="SIGMA54_INTERACT_2"/>
    <property type="match status" value="1"/>
</dbReference>
<keyword evidence="1 8" id="KW-0597">Phosphoprotein</keyword>
<organism evidence="11 12">
    <name type="scientific">Oceanospirillum multiglobuliferum</name>
    <dbReference type="NCBI Taxonomy" id="64969"/>
    <lineage>
        <taxon>Bacteria</taxon>
        <taxon>Pseudomonadati</taxon>
        <taxon>Pseudomonadota</taxon>
        <taxon>Gammaproteobacteria</taxon>
        <taxon>Oceanospirillales</taxon>
        <taxon>Oceanospirillaceae</taxon>
        <taxon>Oceanospirillum</taxon>
    </lineage>
</organism>
<proteinExistence type="predicted"/>
<dbReference type="PROSITE" id="PS00675">
    <property type="entry name" value="SIGMA54_INTERACT_1"/>
    <property type="match status" value="1"/>
</dbReference>
<dbReference type="Pfam" id="PF25601">
    <property type="entry name" value="AAA_lid_14"/>
    <property type="match status" value="1"/>
</dbReference>
<keyword evidence="5" id="KW-0805">Transcription regulation</keyword>
<evidence type="ECO:0000256" key="4">
    <source>
        <dbReference type="ARBA" id="ARBA00023012"/>
    </source>
</evidence>
<keyword evidence="4" id="KW-0902">Two-component regulatory system</keyword>
<dbReference type="Gene3D" id="3.40.50.2300">
    <property type="match status" value="1"/>
</dbReference>
<dbReference type="SUPFAM" id="SSF46689">
    <property type="entry name" value="Homeodomain-like"/>
    <property type="match status" value="1"/>
</dbReference>
<feature type="domain" description="Sigma-54 factor interaction" evidence="9">
    <location>
        <begin position="132"/>
        <end position="361"/>
    </location>
</feature>
<feature type="domain" description="Response regulatory" evidence="10">
    <location>
        <begin position="5"/>
        <end position="119"/>
    </location>
</feature>
<dbReference type="InterPro" id="IPR025943">
    <property type="entry name" value="Sigma_54_int_dom_ATP-bd_2"/>
</dbReference>
<dbReference type="InterPro" id="IPR002078">
    <property type="entry name" value="Sigma_54_int"/>
</dbReference>
<dbReference type="InterPro" id="IPR058031">
    <property type="entry name" value="AAA_lid_NorR"/>
</dbReference>
<dbReference type="GO" id="GO:0005524">
    <property type="term" value="F:ATP binding"/>
    <property type="evidence" value="ECO:0007669"/>
    <property type="project" value="UniProtKB-KW"/>
</dbReference>
<dbReference type="GO" id="GO:0043565">
    <property type="term" value="F:sequence-specific DNA binding"/>
    <property type="evidence" value="ECO:0007669"/>
    <property type="project" value="InterPro"/>
</dbReference>
<dbReference type="SUPFAM" id="SSF52172">
    <property type="entry name" value="CheY-like"/>
    <property type="match status" value="1"/>
</dbReference>
<keyword evidence="7" id="KW-0804">Transcription</keyword>
<evidence type="ECO:0000256" key="7">
    <source>
        <dbReference type="ARBA" id="ARBA00023163"/>
    </source>
</evidence>
<keyword evidence="6" id="KW-0238">DNA-binding</keyword>
<dbReference type="AlphaFoldDB" id="A0A1T4L3M0"/>
<dbReference type="Pfam" id="PF00158">
    <property type="entry name" value="Sigma54_activat"/>
    <property type="match status" value="1"/>
</dbReference>
<dbReference type="Pfam" id="PF00072">
    <property type="entry name" value="Response_reg"/>
    <property type="match status" value="1"/>
</dbReference>
<evidence type="ECO:0000256" key="5">
    <source>
        <dbReference type="ARBA" id="ARBA00023015"/>
    </source>
</evidence>
<dbReference type="PROSITE" id="PS50110">
    <property type="entry name" value="RESPONSE_REGULATORY"/>
    <property type="match status" value="1"/>
</dbReference>
<evidence type="ECO:0000313" key="11">
    <source>
        <dbReference type="EMBL" id="OPX56814.1"/>
    </source>
</evidence>
<dbReference type="InterPro" id="IPR027417">
    <property type="entry name" value="P-loop_NTPase"/>
</dbReference>
<evidence type="ECO:0000256" key="6">
    <source>
        <dbReference type="ARBA" id="ARBA00023125"/>
    </source>
</evidence>
<dbReference type="FunFam" id="3.40.50.300:FF:000006">
    <property type="entry name" value="DNA-binding transcriptional regulator NtrC"/>
    <property type="match status" value="1"/>
</dbReference>
<dbReference type="SMART" id="SM00382">
    <property type="entry name" value="AAA"/>
    <property type="match status" value="1"/>
</dbReference>
<dbReference type="PROSITE" id="PS50045">
    <property type="entry name" value="SIGMA54_INTERACT_4"/>
    <property type="match status" value="1"/>
</dbReference>
<dbReference type="PROSITE" id="PS00688">
    <property type="entry name" value="SIGMA54_INTERACT_3"/>
    <property type="match status" value="1"/>
</dbReference>
<feature type="modified residue" description="4-aspartylphosphate" evidence="8">
    <location>
        <position position="54"/>
    </location>
</feature>
<evidence type="ECO:0000256" key="2">
    <source>
        <dbReference type="ARBA" id="ARBA00022741"/>
    </source>
</evidence>
<evidence type="ECO:0000256" key="1">
    <source>
        <dbReference type="ARBA" id="ARBA00022553"/>
    </source>
</evidence>
<evidence type="ECO:0000256" key="8">
    <source>
        <dbReference type="PROSITE-ProRule" id="PRU00169"/>
    </source>
</evidence>
<comment type="caution">
    <text evidence="11">The sequence shown here is derived from an EMBL/GenBank/DDBJ whole genome shotgun (WGS) entry which is preliminary data.</text>
</comment>
<dbReference type="Gene3D" id="1.10.8.60">
    <property type="match status" value="1"/>
</dbReference>
<protein>
    <submittedName>
        <fullName evidence="11">Sigma-54-dependent Fis family transcriptional regulator</fullName>
    </submittedName>
</protein>
<keyword evidence="2" id="KW-0547">Nucleotide-binding</keyword>
<evidence type="ECO:0000259" key="9">
    <source>
        <dbReference type="PROSITE" id="PS50045"/>
    </source>
</evidence>
<dbReference type="PANTHER" id="PTHR32071">
    <property type="entry name" value="TRANSCRIPTIONAL REGULATORY PROTEIN"/>
    <property type="match status" value="1"/>
</dbReference>
<evidence type="ECO:0000313" key="12">
    <source>
        <dbReference type="Proteomes" id="UP000191418"/>
    </source>
</evidence>
<dbReference type="InterPro" id="IPR025662">
    <property type="entry name" value="Sigma_54_int_dom_ATP-bd_1"/>
</dbReference>
<dbReference type="OrthoDB" id="9804019at2"/>
<evidence type="ECO:0000259" key="10">
    <source>
        <dbReference type="PROSITE" id="PS50110"/>
    </source>
</evidence>
<reference evidence="11 12" key="1">
    <citation type="submission" date="2017-01" db="EMBL/GenBank/DDBJ databases">
        <title>Genome Sequencing of a Marine Spirillum, Oceanospirillum multiglobuliferum ATCC 33336, from Japan.</title>
        <authorList>
            <person name="Carney J.G."/>
            <person name="Trachtenberg A.M."/>
            <person name="Rheaume B.A."/>
            <person name="Linnane J.D."/>
            <person name="Pitts N.L."/>
            <person name="Mykles D.L."/>
            <person name="Maclea K.S."/>
        </authorList>
    </citation>
    <scope>NUCLEOTIDE SEQUENCE [LARGE SCALE GENOMIC DNA]</scope>
    <source>
        <strain evidence="11 12">ATCC 33336</strain>
    </source>
</reference>